<comment type="caution">
    <text evidence="2">The sequence shown here is derived from an EMBL/GenBank/DDBJ whole genome shotgun (WGS) entry which is preliminary data.</text>
</comment>
<evidence type="ECO:0000313" key="3">
    <source>
        <dbReference type="Proteomes" id="UP000688137"/>
    </source>
</evidence>
<accession>A0A8S1LBT7</accession>
<feature type="compositionally biased region" description="Polar residues" evidence="1">
    <location>
        <begin position="114"/>
        <end position="125"/>
    </location>
</feature>
<sequence length="177" mass="20847">MQSQINNTTITSNGTYYKQNCSRINVINQIIAKKQITNNNQFQVKFQQFYRDRMQLNKIQKKDKLELHDQILRLYKTNQVAQQINLTLSTQDNIFIQSFSKPIKISSERRRPRSQSTHRNIFSSPKTTRPILKDVLRISPKCISNRTTISSKNDIRSVRKNIFLDALILQQDSQDLF</sequence>
<gene>
    <name evidence="2" type="ORF">PPRIM_AZ9-3.1.T0370066</name>
</gene>
<dbReference type="Proteomes" id="UP000688137">
    <property type="component" value="Unassembled WGS sequence"/>
</dbReference>
<dbReference type="AlphaFoldDB" id="A0A8S1LBT7"/>
<reference evidence="2" key="1">
    <citation type="submission" date="2021-01" db="EMBL/GenBank/DDBJ databases">
        <authorList>
            <consortium name="Genoscope - CEA"/>
            <person name="William W."/>
        </authorList>
    </citation>
    <scope>NUCLEOTIDE SEQUENCE</scope>
</reference>
<name>A0A8S1LBT7_PARPR</name>
<keyword evidence="3" id="KW-1185">Reference proteome</keyword>
<feature type="region of interest" description="Disordered" evidence="1">
    <location>
        <begin position="106"/>
        <end position="125"/>
    </location>
</feature>
<proteinExistence type="predicted"/>
<protein>
    <submittedName>
        <fullName evidence="2">Uncharacterized protein</fullName>
    </submittedName>
</protein>
<dbReference type="OMA" id="FYRDRMQ"/>
<organism evidence="2 3">
    <name type="scientific">Paramecium primaurelia</name>
    <dbReference type="NCBI Taxonomy" id="5886"/>
    <lineage>
        <taxon>Eukaryota</taxon>
        <taxon>Sar</taxon>
        <taxon>Alveolata</taxon>
        <taxon>Ciliophora</taxon>
        <taxon>Intramacronucleata</taxon>
        <taxon>Oligohymenophorea</taxon>
        <taxon>Peniculida</taxon>
        <taxon>Parameciidae</taxon>
        <taxon>Paramecium</taxon>
    </lineage>
</organism>
<dbReference type="EMBL" id="CAJJDM010000036">
    <property type="protein sequence ID" value="CAD8065037.1"/>
    <property type="molecule type" value="Genomic_DNA"/>
</dbReference>
<evidence type="ECO:0000313" key="2">
    <source>
        <dbReference type="EMBL" id="CAD8065037.1"/>
    </source>
</evidence>
<evidence type="ECO:0000256" key="1">
    <source>
        <dbReference type="SAM" id="MobiDB-lite"/>
    </source>
</evidence>